<protein>
    <recommendedName>
        <fullName evidence="9">Branched-chain amino acid transport system carrier protein</fullName>
    </recommendedName>
</protein>
<feature type="transmembrane region" description="Helical" evidence="9">
    <location>
        <begin position="41"/>
        <end position="65"/>
    </location>
</feature>
<dbReference type="eggNOG" id="COG1114">
    <property type="taxonomic scope" value="Bacteria"/>
</dbReference>
<keyword evidence="5 9" id="KW-0812">Transmembrane</keyword>
<dbReference type="PATRIC" id="fig|1261.5.peg.357"/>
<evidence type="ECO:0000256" key="1">
    <source>
        <dbReference type="ARBA" id="ARBA00004651"/>
    </source>
</evidence>
<keyword evidence="7 9" id="KW-1133">Transmembrane helix</keyword>
<evidence type="ECO:0000256" key="9">
    <source>
        <dbReference type="RuleBase" id="RU362122"/>
    </source>
</evidence>
<feature type="transmembrane region" description="Helical" evidence="9">
    <location>
        <begin position="191"/>
        <end position="212"/>
    </location>
</feature>
<dbReference type="GO" id="GO:0005886">
    <property type="term" value="C:plasma membrane"/>
    <property type="evidence" value="ECO:0007669"/>
    <property type="project" value="UniProtKB-SubCell"/>
</dbReference>
<evidence type="ECO:0000256" key="6">
    <source>
        <dbReference type="ARBA" id="ARBA00022970"/>
    </source>
</evidence>
<dbReference type="InterPro" id="IPR004685">
    <property type="entry name" value="Brnchd-chn_aa_trnsp_Livcs"/>
</dbReference>
<dbReference type="Proteomes" id="UP000070326">
    <property type="component" value="Unassembled WGS sequence"/>
</dbReference>
<proteinExistence type="inferred from homology"/>
<evidence type="ECO:0000256" key="7">
    <source>
        <dbReference type="ARBA" id="ARBA00022989"/>
    </source>
</evidence>
<accession>A0A135YXR3</accession>
<dbReference type="RefSeq" id="WP_002845536.1">
    <property type="nucleotide sequence ID" value="NZ_CAXUJS010000024.1"/>
</dbReference>
<comment type="subcellular location">
    <subcellularLocation>
        <location evidence="1 9">Cell membrane</location>
        <topology evidence="1 9">Multi-pass membrane protein</topology>
    </subcellularLocation>
</comment>
<dbReference type="GO" id="GO:0015820">
    <property type="term" value="P:L-leucine transport"/>
    <property type="evidence" value="ECO:0007669"/>
    <property type="project" value="TreeGrafter"/>
</dbReference>
<dbReference type="Pfam" id="PF05525">
    <property type="entry name" value="Branch_AA_trans"/>
    <property type="match status" value="1"/>
</dbReference>
<dbReference type="NCBIfam" id="TIGR00796">
    <property type="entry name" value="livcs"/>
    <property type="match status" value="1"/>
</dbReference>
<sequence>MEKNGSIKDILTFGFALFAMFFGAGNLIFPPYLGIISGPQWMIGFAGFTFADAGLALLAVIAIALCNGKIMSLFERIGKVPAILLSFADIMCVGPLLIIPRTGATTFEMGIQPLFGEGVPILLVVVIFFTLTYFLTVRPSKVIDIIGQVLTPFLIIALSVIIVKGIITPVGPINSAPMINQVFARGVADGYQTMDCFVSIAVGSVLILTLINKGYTDAKHQVSVLIKAGIVACVGLALIYGGLTYLGATVSTVYNQDVQAAKVIVNITKALLGNTGKTILAIAVSLACLTTSIGLTSATADYLSELSGRKVTYERVVLFVCLFSTAAATLGVSGLVKVASPILAIVYPPTIVLIVLAFFNDKIKNDNIYKVSVLFTVITSALTLLSASIPSLAPVNNLPLGFLGFNWVVPAIIGGVIGKFIPSKVKAAEFI</sequence>
<keyword evidence="6 9" id="KW-0029">Amino-acid transport</keyword>
<evidence type="ECO:0000313" key="12">
    <source>
        <dbReference type="Proteomes" id="UP000070326"/>
    </source>
</evidence>
<feature type="transmembrane region" description="Helical" evidence="9">
    <location>
        <begin position="77"/>
        <end position="99"/>
    </location>
</feature>
<feature type="transmembrane region" description="Helical" evidence="9">
    <location>
        <begin position="119"/>
        <end position="137"/>
    </location>
</feature>
<dbReference type="AlphaFoldDB" id="A0A135YXR3"/>
<feature type="transmembrane region" description="Helical" evidence="9">
    <location>
        <begin position="316"/>
        <end position="336"/>
    </location>
</feature>
<evidence type="ECO:0000256" key="3">
    <source>
        <dbReference type="ARBA" id="ARBA00022448"/>
    </source>
</evidence>
<feature type="transmembrane region" description="Helical" evidence="9">
    <location>
        <begin position="12"/>
        <end position="29"/>
    </location>
</feature>
<feature type="transmembrane region" description="Helical" evidence="9">
    <location>
        <begin position="342"/>
        <end position="359"/>
    </location>
</feature>
<evidence type="ECO:0000313" key="10">
    <source>
        <dbReference type="EMBL" id="KXI14183.1"/>
    </source>
</evidence>
<evidence type="ECO:0000313" key="11">
    <source>
        <dbReference type="EMBL" id="SUB61466.1"/>
    </source>
</evidence>
<dbReference type="PANTHER" id="PTHR30588">
    <property type="entry name" value="BRANCHED-CHAIN AMINO ACID TRANSPORT SYSTEM 2 CARRIER PROTEIN"/>
    <property type="match status" value="1"/>
</dbReference>
<dbReference type="EMBL" id="UGTB01000004">
    <property type="protein sequence ID" value="SUB61466.1"/>
    <property type="molecule type" value="Genomic_DNA"/>
</dbReference>
<keyword evidence="4" id="KW-1003">Cell membrane</keyword>
<evidence type="ECO:0000256" key="5">
    <source>
        <dbReference type="ARBA" id="ARBA00022692"/>
    </source>
</evidence>
<feature type="transmembrane region" description="Helical" evidence="9">
    <location>
        <begin position="149"/>
        <end position="171"/>
    </location>
</feature>
<dbReference type="GO" id="GO:0015188">
    <property type="term" value="F:L-isoleucine transmembrane transporter activity"/>
    <property type="evidence" value="ECO:0007669"/>
    <property type="project" value="TreeGrafter"/>
</dbReference>
<evidence type="ECO:0000313" key="13">
    <source>
        <dbReference type="Proteomes" id="UP000255101"/>
    </source>
</evidence>
<name>A0A135YXR3_9FIRM</name>
<organism evidence="10 12">
    <name type="scientific">Peptostreptococcus anaerobius</name>
    <dbReference type="NCBI Taxonomy" id="1261"/>
    <lineage>
        <taxon>Bacteria</taxon>
        <taxon>Bacillati</taxon>
        <taxon>Bacillota</taxon>
        <taxon>Clostridia</taxon>
        <taxon>Peptostreptococcales</taxon>
        <taxon>Peptostreptococcaceae</taxon>
        <taxon>Peptostreptococcus</taxon>
    </lineage>
</organism>
<dbReference type="GO" id="GO:0015818">
    <property type="term" value="P:isoleucine transport"/>
    <property type="evidence" value="ECO:0007669"/>
    <property type="project" value="TreeGrafter"/>
</dbReference>
<feature type="transmembrane region" description="Helical" evidence="9">
    <location>
        <begin position="371"/>
        <end position="393"/>
    </location>
</feature>
<comment type="function">
    <text evidence="9">Component of the transport system for branched-chain amino acids.</text>
</comment>
<gene>
    <name evidence="11" type="primary">brnQ_3</name>
    <name evidence="10" type="ORF">HMPREF3195_00352</name>
    <name evidence="11" type="ORF">NCTC11460_01404</name>
</gene>
<reference evidence="10 12" key="1">
    <citation type="submission" date="2016-02" db="EMBL/GenBank/DDBJ databases">
        <authorList>
            <person name="Wen L."/>
            <person name="He K."/>
            <person name="Yang H."/>
        </authorList>
    </citation>
    <scope>NUCLEOTIDE SEQUENCE [LARGE SCALE GENOMIC DNA]</scope>
    <source>
        <strain evidence="10 12">MJR8628A</strain>
    </source>
</reference>
<dbReference type="Proteomes" id="UP000255101">
    <property type="component" value="Unassembled WGS sequence"/>
</dbReference>
<evidence type="ECO:0000256" key="4">
    <source>
        <dbReference type="ARBA" id="ARBA00022475"/>
    </source>
</evidence>
<feature type="transmembrane region" description="Helical" evidence="9">
    <location>
        <begin position="224"/>
        <end position="246"/>
    </location>
</feature>
<dbReference type="PANTHER" id="PTHR30588:SF0">
    <property type="entry name" value="BRANCHED-CHAIN AMINO ACID PERMEASE BRNQ"/>
    <property type="match status" value="1"/>
</dbReference>
<feature type="transmembrane region" description="Helical" evidence="9">
    <location>
        <begin position="279"/>
        <end position="304"/>
    </location>
</feature>
<dbReference type="EMBL" id="LSQZ01000013">
    <property type="protein sequence ID" value="KXI14183.1"/>
    <property type="molecule type" value="Genomic_DNA"/>
</dbReference>
<keyword evidence="3 9" id="KW-0813">Transport</keyword>
<keyword evidence="8 9" id="KW-0472">Membrane</keyword>
<comment type="similarity">
    <text evidence="2 9">Belongs to the branched chain amino acid transporter family.</text>
</comment>
<reference evidence="11 13" key="2">
    <citation type="submission" date="2018-06" db="EMBL/GenBank/DDBJ databases">
        <authorList>
            <consortium name="Pathogen Informatics"/>
            <person name="Doyle S."/>
        </authorList>
    </citation>
    <scope>NUCLEOTIDE SEQUENCE [LARGE SCALE GENOMIC DNA]</scope>
    <source>
        <strain evidence="11 13">NCTC11460</strain>
    </source>
</reference>
<evidence type="ECO:0000256" key="8">
    <source>
        <dbReference type="ARBA" id="ARBA00023136"/>
    </source>
</evidence>
<evidence type="ECO:0000256" key="2">
    <source>
        <dbReference type="ARBA" id="ARBA00008540"/>
    </source>
</evidence>
<dbReference type="GO" id="GO:0015190">
    <property type="term" value="F:L-leucine transmembrane transporter activity"/>
    <property type="evidence" value="ECO:0007669"/>
    <property type="project" value="TreeGrafter"/>
</dbReference>
<feature type="transmembrane region" description="Helical" evidence="9">
    <location>
        <begin position="399"/>
        <end position="421"/>
    </location>
</feature>
<dbReference type="GO" id="GO:0005304">
    <property type="term" value="F:L-valine transmembrane transporter activity"/>
    <property type="evidence" value="ECO:0007669"/>
    <property type="project" value="TreeGrafter"/>
</dbReference>